<evidence type="ECO:0000313" key="12">
    <source>
        <dbReference type="EMBL" id="TPX75278.1"/>
    </source>
</evidence>
<dbReference type="CDD" id="cd00806">
    <property type="entry name" value="TrpRS_core"/>
    <property type="match status" value="1"/>
</dbReference>
<dbReference type="GO" id="GO:0004830">
    <property type="term" value="F:tryptophan-tRNA ligase activity"/>
    <property type="evidence" value="ECO:0007669"/>
    <property type="project" value="UniProtKB-EC"/>
</dbReference>
<keyword evidence="5 10" id="KW-0547">Nucleotide-binding</keyword>
<feature type="region of interest" description="Disordered" evidence="11">
    <location>
        <begin position="151"/>
        <end position="174"/>
    </location>
</feature>
<comment type="subcellular location">
    <subcellularLocation>
        <location evidence="1">Mitochondrion</location>
    </subcellularLocation>
</comment>
<keyword evidence="4 10" id="KW-0436">Ligase</keyword>
<comment type="similarity">
    <text evidence="2 10">Belongs to the class-I aminoacyl-tRNA synthetase family.</text>
</comment>
<reference evidence="12 13" key="1">
    <citation type="journal article" date="2019" name="Sci. Rep.">
        <title>Comparative genomics of chytrid fungi reveal insights into the obligate biotrophic and pathogenic lifestyle of Synchytrium endobioticum.</title>
        <authorList>
            <person name="van de Vossenberg B.T.L.H."/>
            <person name="Warris S."/>
            <person name="Nguyen H.D.T."/>
            <person name="van Gent-Pelzer M.P.E."/>
            <person name="Joly D.L."/>
            <person name="van de Geest H.C."/>
            <person name="Bonants P.J.M."/>
            <person name="Smith D.S."/>
            <person name="Levesque C.A."/>
            <person name="van der Lee T.A.J."/>
        </authorList>
    </citation>
    <scope>NUCLEOTIDE SEQUENCE [LARGE SCALE GENOMIC DNA]</scope>
    <source>
        <strain evidence="12 13">CBS 675.73</strain>
    </source>
</reference>
<dbReference type="GO" id="GO:0070183">
    <property type="term" value="P:mitochondrial tryptophanyl-tRNA aminoacylation"/>
    <property type="evidence" value="ECO:0007669"/>
    <property type="project" value="TreeGrafter"/>
</dbReference>
<evidence type="ECO:0000256" key="6">
    <source>
        <dbReference type="ARBA" id="ARBA00022840"/>
    </source>
</evidence>
<dbReference type="PANTHER" id="PTHR43766:SF1">
    <property type="entry name" value="TRYPTOPHAN--TRNA LIGASE, MITOCHONDRIAL"/>
    <property type="match status" value="1"/>
</dbReference>
<comment type="caution">
    <text evidence="12">The sequence shown here is derived from an EMBL/GenBank/DDBJ whole genome shotgun (WGS) entry which is preliminary data.</text>
</comment>
<dbReference type="OrthoDB" id="15808at2759"/>
<dbReference type="GO" id="GO:0005759">
    <property type="term" value="C:mitochondrial matrix"/>
    <property type="evidence" value="ECO:0007669"/>
    <property type="project" value="TreeGrafter"/>
</dbReference>
<dbReference type="Proteomes" id="UP000320333">
    <property type="component" value="Unassembled WGS sequence"/>
</dbReference>
<dbReference type="PROSITE" id="PS00178">
    <property type="entry name" value="AA_TRNA_LIGASE_I"/>
    <property type="match status" value="1"/>
</dbReference>
<name>A0A507FIR5_9FUNG</name>
<gene>
    <name evidence="12" type="ORF">CcCBS67573_g03452</name>
</gene>
<dbReference type="Gene3D" id="3.40.50.620">
    <property type="entry name" value="HUPs"/>
    <property type="match status" value="1"/>
</dbReference>
<keyword evidence="7 10" id="KW-0648">Protein biosynthesis</keyword>
<evidence type="ECO:0000256" key="2">
    <source>
        <dbReference type="ARBA" id="ARBA00005594"/>
    </source>
</evidence>
<evidence type="ECO:0000256" key="7">
    <source>
        <dbReference type="ARBA" id="ARBA00022917"/>
    </source>
</evidence>
<dbReference type="InterPro" id="IPR001412">
    <property type="entry name" value="aa-tRNA-synth_I_CS"/>
</dbReference>
<dbReference type="GO" id="GO:0005524">
    <property type="term" value="F:ATP binding"/>
    <property type="evidence" value="ECO:0007669"/>
    <property type="project" value="UniProtKB-KW"/>
</dbReference>
<protein>
    <recommendedName>
        <fullName evidence="3">tryptophan--tRNA ligase</fullName>
        <ecNumber evidence="3">6.1.1.2</ecNumber>
    </recommendedName>
    <alternativeName>
        <fullName evidence="9">Tryptophanyl-tRNA synthetase</fullName>
    </alternativeName>
</protein>
<dbReference type="SUPFAM" id="SSF52374">
    <property type="entry name" value="Nucleotidylyl transferase"/>
    <property type="match status" value="1"/>
</dbReference>
<dbReference type="Gene3D" id="1.10.240.10">
    <property type="entry name" value="Tyrosyl-Transfer RNA Synthetase"/>
    <property type="match status" value="1"/>
</dbReference>
<dbReference type="EC" id="6.1.1.2" evidence="3"/>
<dbReference type="PRINTS" id="PR01039">
    <property type="entry name" value="TRNASYNTHTRP"/>
</dbReference>
<evidence type="ECO:0000256" key="11">
    <source>
        <dbReference type="SAM" id="MobiDB-lite"/>
    </source>
</evidence>
<dbReference type="NCBIfam" id="TIGR00233">
    <property type="entry name" value="trpS"/>
    <property type="match status" value="1"/>
</dbReference>
<evidence type="ECO:0000256" key="8">
    <source>
        <dbReference type="ARBA" id="ARBA00023146"/>
    </source>
</evidence>
<feature type="compositionally biased region" description="Low complexity" evidence="11">
    <location>
        <begin position="159"/>
        <end position="174"/>
    </location>
</feature>
<dbReference type="STRING" id="246404.A0A507FIR5"/>
<accession>A0A507FIR5</accession>
<dbReference type="InterPro" id="IPR002305">
    <property type="entry name" value="aa-tRNA-synth_Ic"/>
</dbReference>
<dbReference type="InterPro" id="IPR002306">
    <property type="entry name" value="Trp-tRNA-ligase"/>
</dbReference>
<keyword evidence="6 10" id="KW-0067">ATP-binding</keyword>
<keyword evidence="8 10" id="KW-0030">Aminoacyl-tRNA synthetase</keyword>
<sequence length="399" mass="43794">MSHATRRIVLSGIQPTGGVPHLGNYLGALTNWVNMQPAADTPDHRVFYSIVDLHAITMPQDPATLRRNIHDMAVSLLSVGIDPDRAVLFRQSRVHLHSELAWILFCKTPVAWLGRMHQWKTKMEAMQQQSGLQIPANATQAEATLSLLNGTAPEQNAPSSTSSSTSDDTSAATSNLNTSGPCLGLLAYPVLQAADILLYKATEVPIGEDQVQHMNLAVDIARSFNSQYKKDVFTIPRGVYATGTAKKIMSLRVPTAKMAKSDPSDQSRINLDDTPQEIMNKIKRATVDSIRGVTYDAVNRPGVANLLRIHAAVRAVKEPGCVESTPEGCARVFSEYDNAQLKKAVGECIVDGLSDVRDRMVRFKKDKAYVEEVLRKGEEKAIVAAERTMRDVKRAVGFY</sequence>
<evidence type="ECO:0000256" key="9">
    <source>
        <dbReference type="ARBA" id="ARBA00030268"/>
    </source>
</evidence>
<evidence type="ECO:0000313" key="13">
    <source>
        <dbReference type="Proteomes" id="UP000320333"/>
    </source>
</evidence>
<dbReference type="FunFam" id="1.10.240.10:FF:000002">
    <property type="entry name" value="Tryptophan--tRNA ligase"/>
    <property type="match status" value="1"/>
</dbReference>
<dbReference type="InterPro" id="IPR014729">
    <property type="entry name" value="Rossmann-like_a/b/a_fold"/>
</dbReference>
<dbReference type="AlphaFoldDB" id="A0A507FIR5"/>
<organism evidence="12 13">
    <name type="scientific">Chytriomyces confervae</name>
    <dbReference type="NCBI Taxonomy" id="246404"/>
    <lineage>
        <taxon>Eukaryota</taxon>
        <taxon>Fungi</taxon>
        <taxon>Fungi incertae sedis</taxon>
        <taxon>Chytridiomycota</taxon>
        <taxon>Chytridiomycota incertae sedis</taxon>
        <taxon>Chytridiomycetes</taxon>
        <taxon>Chytridiales</taxon>
        <taxon>Chytriomycetaceae</taxon>
        <taxon>Chytriomyces</taxon>
    </lineage>
</organism>
<evidence type="ECO:0000256" key="1">
    <source>
        <dbReference type="ARBA" id="ARBA00004173"/>
    </source>
</evidence>
<dbReference type="Pfam" id="PF00579">
    <property type="entry name" value="tRNA-synt_1b"/>
    <property type="match status" value="2"/>
</dbReference>
<proteinExistence type="inferred from homology"/>
<evidence type="ECO:0000256" key="10">
    <source>
        <dbReference type="RuleBase" id="RU363036"/>
    </source>
</evidence>
<dbReference type="InterPro" id="IPR050203">
    <property type="entry name" value="Trp-tRNA_synthetase"/>
</dbReference>
<dbReference type="PANTHER" id="PTHR43766">
    <property type="entry name" value="TRYPTOPHAN--TRNA LIGASE, MITOCHONDRIAL"/>
    <property type="match status" value="1"/>
</dbReference>
<evidence type="ECO:0000256" key="4">
    <source>
        <dbReference type="ARBA" id="ARBA00022598"/>
    </source>
</evidence>
<dbReference type="EMBL" id="QEAP01000087">
    <property type="protein sequence ID" value="TPX75278.1"/>
    <property type="molecule type" value="Genomic_DNA"/>
</dbReference>
<evidence type="ECO:0000256" key="5">
    <source>
        <dbReference type="ARBA" id="ARBA00022741"/>
    </source>
</evidence>
<keyword evidence="13" id="KW-1185">Reference proteome</keyword>
<evidence type="ECO:0000256" key="3">
    <source>
        <dbReference type="ARBA" id="ARBA00013161"/>
    </source>
</evidence>